<keyword evidence="4" id="KW-1185">Reference proteome</keyword>
<reference evidence="3" key="1">
    <citation type="journal article" date="2023" name="Mol. Phylogenet. Evol.">
        <title>Genome-scale phylogeny and comparative genomics of the fungal order Sordariales.</title>
        <authorList>
            <person name="Hensen N."/>
            <person name="Bonometti L."/>
            <person name="Westerberg I."/>
            <person name="Brannstrom I.O."/>
            <person name="Guillou S."/>
            <person name="Cros-Aarteil S."/>
            <person name="Calhoun S."/>
            <person name="Haridas S."/>
            <person name="Kuo A."/>
            <person name="Mondo S."/>
            <person name="Pangilinan J."/>
            <person name="Riley R."/>
            <person name="LaButti K."/>
            <person name="Andreopoulos B."/>
            <person name="Lipzen A."/>
            <person name="Chen C."/>
            <person name="Yan M."/>
            <person name="Daum C."/>
            <person name="Ng V."/>
            <person name="Clum A."/>
            <person name="Steindorff A."/>
            <person name="Ohm R.A."/>
            <person name="Martin F."/>
            <person name="Silar P."/>
            <person name="Natvig D.O."/>
            <person name="Lalanne C."/>
            <person name="Gautier V."/>
            <person name="Ament-Velasquez S.L."/>
            <person name="Kruys A."/>
            <person name="Hutchinson M.I."/>
            <person name="Powell A.J."/>
            <person name="Barry K."/>
            <person name="Miller A.N."/>
            <person name="Grigoriev I.V."/>
            <person name="Debuchy R."/>
            <person name="Gladieux P."/>
            <person name="Hiltunen Thoren M."/>
            <person name="Johannesson H."/>
        </authorList>
    </citation>
    <scope>NUCLEOTIDE SEQUENCE</scope>
    <source>
        <strain evidence="3">PSN324</strain>
    </source>
</reference>
<organism evidence="3 4">
    <name type="scientific">Cladorrhinum samala</name>
    <dbReference type="NCBI Taxonomy" id="585594"/>
    <lineage>
        <taxon>Eukaryota</taxon>
        <taxon>Fungi</taxon>
        <taxon>Dikarya</taxon>
        <taxon>Ascomycota</taxon>
        <taxon>Pezizomycotina</taxon>
        <taxon>Sordariomycetes</taxon>
        <taxon>Sordariomycetidae</taxon>
        <taxon>Sordariales</taxon>
        <taxon>Podosporaceae</taxon>
        <taxon>Cladorrhinum</taxon>
    </lineage>
</organism>
<gene>
    <name evidence="3" type="ORF">QBC42DRAFT_330207</name>
</gene>
<evidence type="ECO:0000256" key="1">
    <source>
        <dbReference type="SAM" id="MobiDB-lite"/>
    </source>
</evidence>
<sequence>MKYTTALLGLAALASAQDTVEKVEVSAVTPSTAATATTTGSAPLFSASAGFKLDINGGKVNSTLNDLLDGDDSDSDDESDDKKKSGAGEPVLGRGGMMGSVMAGVVAVGAAIIL</sequence>
<feature type="chain" id="PRO_5043575130" evidence="2">
    <location>
        <begin position="17"/>
        <end position="114"/>
    </location>
</feature>
<evidence type="ECO:0000313" key="3">
    <source>
        <dbReference type="EMBL" id="KAK4461345.1"/>
    </source>
</evidence>
<accession>A0AAV9HMX4</accession>
<proteinExistence type="predicted"/>
<feature type="signal peptide" evidence="2">
    <location>
        <begin position="1"/>
        <end position="16"/>
    </location>
</feature>
<evidence type="ECO:0000256" key="2">
    <source>
        <dbReference type="SAM" id="SignalP"/>
    </source>
</evidence>
<feature type="compositionally biased region" description="Acidic residues" evidence="1">
    <location>
        <begin position="68"/>
        <end position="79"/>
    </location>
</feature>
<keyword evidence="2" id="KW-0732">Signal</keyword>
<protein>
    <submittedName>
        <fullName evidence="3">Uncharacterized protein</fullName>
    </submittedName>
</protein>
<feature type="region of interest" description="Disordered" evidence="1">
    <location>
        <begin position="66"/>
        <end position="97"/>
    </location>
</feature>
<evidence type="ECO:0000313" key="4">
    <source>
        <dbReference type="Proteomes" id="UP001321749"/>
    </source>
</evidence>
<name>A0AAV9HMX4_9PEZI</name>
<reference evidence="3" key="2">
    <citation type="submission" date="2023-06" db="EMBL/GenBank/DDBJ databases">
        <authorList>
            <consortium name="Lawrence Berkeley National Laboratory"/>
            <person name="Mondo S.J."/>
            <person name="Hensen N."/>
            <person name="Bonometti L."/>
            <person name="Westerberg I."/>
            <person name="Brannstrom I.O."/>
            <person name="Guillou S."/>
            <person name="Cros-Aarteil S."/>
            <person name="Calhoun S."/>
            <person name="Haridas S."/>
            <person name="Kuo A."/>
            <person name="Pangilinan J."/>
            <person name="Riley R."/>
            <person name="Labutti K."/>
            <person name="Andreopoulos B."/>
            <person name="Lipzen A."/>
            <person name="Chen C."/>
            <person name="Yanf M."/>
            <person name="Daum C."/>
            <person name="Ng V."/>
            <person name="Clum A."/>
            <person name="Steindorff A."/>
            <person name="Ohm R."/>
            <person name="Martin F."/>
            <person name="Silar P."/>
            <person name="Natvig D."/>
            <person name="Lalanne C."/>
            <person name="Gautier V."/>
            <person name="Ament-Velasquez S.L."/>
            <person name="Kruys A."/>
            <person name="Hutchinson M.I."/>
            <person name="Powell A.J."/>
            <person name="Barry K."/>
            <person name="Miller A.N."/>
            <person name="Grigoriev I.V."/>
            <person name="Debuchy R."/>
            <person name="Gladieux P."/>
            <person name="Thoren M.H."/>
            <person name="Johannesson H."/>
        </authorList>
    </citation>
    <scope>NUCLEOTIDE SEQUENCE</scope>
    <source>
        <strain evidence="3">PSN324</strain>
    </source>
</reference>
<dbReference type="Proteomes" id="UP001321749">
    <property type="component" value="Unassembled WGS sequence"/>
</dbReference>
<dbReference type="EMBL" id="MU864993">
    <property type="protein sequence ID" value="KAK4461345.1"/>
    <property type="molecule type" value="Genomic_DNA"/>
</dbReference>
<comment type="caution">
    <text evidence="3">The sequence shown here is derived from an EMBL/GenBank/DDBJ whole genome shotgun (WGS) entry which is preliminary data.</text>
</comment>
<dbReference type="AlphaFoldDB" id="A0AAV9HMX4"/>